<dbReference type="InterPro" id="IPR024728">
    <property type="entry name" value="PolY_HhH_motif"/>
</dbReference>
<keyword evidence="3" id="KW-0741">SOS mutagenesis</keyword>
<keyword evidence="8" id="KW-1185">Reference proteome</keyword>
<dbReference type="GO" id="GO:0042276">
    <property type="term" value="P:error-prone translesion synthesis"/>
    <property type="evidence" value="ECO:0007669"/>
    <property type="project" value="TreeGrafter"/>
</dbReference>
<keyword evidence="4" id="KW-0234">DNA repair</keyword>
<evidence type="ECO:0000256" key="4">
    <source>
        <dbReference type="ARBA" id="ARBA00023204"/>
    </source>
</evidence>
<dbReference type="PROSITE" id="PS50173">
    <property type="entry name" value="UMUC"/>
    <property type="match status" value="1"/>
</dbReference>
<dbReference type="GO" id="GO:0005829">
    <property type="term" value="C:cytosol"/>
    <property type="evidence" value="ECO:0007669"/>
    <property type="project" value="TreeGrafter"/>
</dbReference>
<dbReference type="STRING" id="1628148.BI198_11810"/>
<dbReference type="Gene3D" id="3.30.70.270">
    <property type="match status" value="1"/>
</dbReference>
<evidence type="ECO:0000259" key="6">
    <source>
        <dbReference type="PROSITE" id="PS50173"/>
    </source>
</evidence>
<dbReference type="GO" id="GO:0006281">
    <property type="term" value="P:DNA repair"/>
    <property type="evidence" value="ECO:0007669"/>
    <property type="project" value="UniProtKB-KW"/>
</dbReference>
<dbReference type="InterPro" id="IPR043128">
    <property type="entry name" value="Rev_trsase/Diguanyl_cyclase"/>
</dbReference>
<evidence type="ECO:0000313" key="7">
    <source>
        <dbReference type="EMBL" id="OEY71068.1"/>
    </source>
</evidence>
<dbReference type="InterPro" id="IPR001126">
    <property type="entry name" value="UmuC"/>
</dbReference>
<evidence type="ECO:0000256" key="1">
    <source>
        <dbReference type="ARBA" id="ARBA00010945"/>
    </source>
</evidence>
<dbReference type="GO" id="GO:0003684">
    <property type="term" value="F:damaged DNA binding"/>
    <property type="evidence" value="ECO:0007669"/>
    <property type="project" value="InterPro"/>
</dbReference>
<dbReference type="Gene3D" id="3.40.1170.60">
    <property type="match status" value="1"/>
</dbReference>
<gene>
    <name evidence="7" type="ORF">BI198_11810</name>
</gene>
<keyword evidence="5" id="KW-0742">SOS response</keyword>
<reference evidence="8" key="1">
    <citation type="submission" date="2016-09" db="EMBL/GenBank/DDBJ databases">
        <authorList>
            <person name="Wan X."/>
            <person name="Hou S."/>
        </authorList>
    </citation>
    <scope>NUCLEOTIDE SEQUENCE [LARGE SCALE GENOMIC DNA]</scope>
    <source>
        <strain evidence="8">KH87</strain>
    </source>
</reference>
<dbReference type="Pfam" id="PF11799">
    <property type="entry name" value="IMS_C"/>
    <property type="match status" value="1"/>
</dbReference>
<accession>A0A1E7QAM4</accession>
<dbReference type="GO" id="GO:0009432">
    <property type="term" value="P:SOS response"/>
    <property type="evidence" value="ECO:0007669"/>
    <property type="project" value="UniProtKB-KW"/>
</dbReference>
<dbReference type="NCBIfam" id="NF002955">
    <property type="entry name" value="PRK03609.1"/>
    <property type="match status" value="1"/>
</dbReference>
<dbReference type="InterPro" id="IPR017961">
    <property type="entry name" value="DNA_pol_Y-fam_little_finger"/>
</dbReference>
<comment type="caution">
    <text evidence="7">The sequence shown here is derived from an EMBL/GenBank/DDBJ whole genome shotgun (WGS) entry which is preliminary data.</text>
</comment>
<dbReference type="AlphaFoldDB" id="A0A1E7QAM4"/>
<dbReference type="SUPFAM" id="SSF100879">
    <property type="entry name" value="Lesion bypass DNA polymerase (Y-family), little finger domain"/>
    <property type="match status" value="1"/>
</dbReference>
<dbReference type="InterPro" id="IPR036775">
    <property type="entry name" value="DNA_pol_Y-fam_lit_finger_sf"/>
</dbReference>
<dbReference type="InterPro" id="IPR043502">
    <property type="entry name" value="DNA/RNA_pol_sf"/>
</dbReference>
<dbReference type="Pfam" id="PF11798">
    <property type="entry name" value="IMS_HHH"/>
    <property type="match status" value="1"/>
</dbReference>
<evidence type="ECO:0000256" key="2">
    <source>
        <dbReference type="ARBA" id="ARBA00022763"/>
    </source>
</evidence>
<dbReference type="Gene3D" id="1.10.150.20">
    <property type="entry name" value="5' to 3' exonuclease, C-terminal subdomain"/>
    <property type="match status" value="1"/>
</dbReference>
<dbReference type="PANTHER" id="PTHR11076">
    <property type="entry name" value="DNA REPAIR POLYMERASE UMUC / TRANSFERASE FAMILY MEMBER"/>
    <property type="match status" value="1"/>
</dbReference>
<dbReference type="OrthoDB" id="9808813at2"/>
<protein>
    <submittedName>
        <fullName evidence="7">DNA polymerase V subunit UmuC</fullName>
    </submittedName>
</protein>
<keyword evidence="2" id="KW-0227">DNA damage</keyword>
<dbReference type="Gene3D" id="3.30.1490.100">
    <property type="entry name" value="DNA polymerase, Y-family, little finger domain"/>
    <property type="match status" value="1"/>
</dbReference>
<sequence length="425" mass="47882">MPSTIFALVDCNNFYASCEKLFRPDLANTPVVVLSNNDGCIVARSKEAKQLGIKMGVPLFKVQKEMRQHGIVAFSSNYALYADISQRVMSTLESLTPAVEVYSIDEAFVDLTGIEPLQNLNDFGLMLRDKVQNWVGITVCVGIAPSKTLAKLANYAAKKWQKTAGVVDLTDPIRQRKLLALVPVNEVWGIGRKLSKRLELLGITTALQLADADAKYIRQHFSVVVERTVRELNGESCIELEQVIPTKQQIISSRSFGQRITCKEQMQQAISEYVSLACKKLRQQKQEAKYLTVFIRTSAFNQQHDLFSNSKSIALDTPSSDTRVFLAKAKQLLDMLWVNNFSYAKAGVMLTDFYNPGQHQLNLFTAPADKQQANHKLMQLIDNLNAKQDKTIWFASQGVKQAWSMKREHLSPAYTTNWRDLPIVK</sequence>
<evidence type="ECO:0000313" key="8">
    <source>
        <dbReference type="Proteomes" id="UP000242258"/>
    </source>
</evidence>
<feature type="domain" description="UmuC" evidence="6">
    <location>
        <begin position="6"/>
        <end position="191"/>
    </location>
</feature>
<dbReference type="InterPro" id="IPR025188">
    <property type="entry name" value="DUF4113"/>
</dbReference>
<evidence type="ECO:0000256" key="5">
    <source>
        <dbReference type="ARBA" id="ARBA00023236"/>
    </source>
</evidence>
<dbReference type="Proteomes" id="UP000242258">
    <property type="component" value="Unassembled WGS sequence"/>
</dbReference>
<proteinExistence type="inferred from homology"/>
<dbReference type="Pfam" id="PF00817">
    <property type="entry name" value="IMS"/>
    <property type="match status" value="1"/>
</dbReference>
<dbReference type="SUPFAM" id="SSF56672">
    <property type="entry name" value="DNA/RNA polymerases"/>
    <property type="match status" value="1"/>
</dbReference>
<dbReference type="Pfam" id="PF13438">
    <property type="entry name" value="DUF4113"/>
    <property type="match status" value="1"/>
</dbReference>
<dbReference type="GO" id="GO:0003887">
    <property type="term" value="F:DNA-directed DNA polymerase activity"/>
    <property type="evidence" value="ECO:0007669"/>
    <property type="project" value="TreeGrafter"/>
</dbReference>
<dbReference type="EMBL" id="MKEK01000001">
    <property type="protein sequence ID" value="OEY71068.1"/>
    <property type="molecule type" value="Genomic_DNA"/>
</dbReference>
<dbReference type="InterPro" id="IPR050116">
    <property type="entry name" value="DNA_polymerase-Y"/>
</dbReference>
<dbReference type="PANTHER" id="PTHR11076:SF34">
    <property type="entry name" value="PROTEIN UMUC"/>
    <property type="match status" value="1"/>
</dbReference>
<name>A0A1E7QAM4_9GAMM</name>
<evidence type="ECO:0000256" key="3">
    <source>
        <dbReference type="ARBA" id="ARBA00023199"/>
    </source>
</evidence>
<organism evidence="7 8">
    <name type="scientific">Rheinheimera salexigens</name>
    <dbReference type="NCBI Taxonomy" id="1628148"/>
    <lineage>
        <taxon>Bacteria</taxon>
        <taxon>Pseudomonadati</taxon>
        <taxon>Pseudomonadota</taxon>
        <taxon>Gammaproteobacteria</taxon>
        <taxon>Chromatiales</taxon>
        <taxon>Chromatiaceae</taxon>
        <taxon>Rheinheimera</taxon>
    </lineage>
</organism>
<comment type="similarity">
    <text evidence="1">Belongs to the DNA polymerase type-Y family.</text>
</comment>
<dbReference type="CDD" id="cd01700">
    <property type="entry name" value="PolY_Pol_V_umuC"/>
    <property type="match status" value="1"/>
</dbReference>
<dbReference type="RefSeq" id="WP_070050854.1">
    <property type="nucleotide sequence ID" value="NZ_CBCSDO010000010.1"/>
</dbReference>